<keyword evidence="2" id="KW-1185">Reference proteome</keyword>
<dbReference type="KEGG" id="ahel:Q31a_50380"/>
<reference evidence="1 2" key="1">
    <citation type="submission" date="2019-02" db="EMBL/GenBank/DDBJ databases">
        <title>Deep-cultivation of Planctomycetes and their phenomic and genomic characterization uncovers novel biology.</title>
        <authorList>
            <person name="Wiegand S."/>
            <person name="Jogler M."/>
            <person name="Boedeker C."/>
            <person name="Pinto D."/>
            <person name="Vollmers J."/>
            <person name="Rivas-Marin E."/>
            <person name="Kohn T."/>
            <person name="Peeters S.H."/>
            <person name="Heuer A."/>
            <person name="Rast P."/>
            <person name="Oberbeckmann S."/>
            <person name="Bunk B."/>
            <person name="Jeske O."/>
            <person name="Meyerdierks A."/>
            <person name="Storesund J.E."/>
            <person name="Kallscheuer N."/>
            <person name="Luecker S."/>
            <person name="Lage O.M."/>
            <person name="Pohl T."/>
            <person name="Merkel B.J."/>
            <person name="Hornburger P."/>
            <person name="Mueller R.-W."/>
            <person name="Bruemmer F."/>
            <person name="Labrenz M."/>
            <person name="Spormann A.M."/>
            <person name="Op den Camp H."/>
            <person name="Overmann J."/>
            <person name="Amann R."/>
            <person name="Jetten M.S.M."/>
            <person name="Mascher T."/>
            <person name="Medema M.H."/>
            <person name="Devos D.P."/>
            <person name="Kaster A.-K."/>
            <person name="Ovreas L."/>
            <person name="Rohde M."/>
            <person name="Galperin M.Y."/>
            <person name="Jogler C."/>
        </authorList>
    </citation>
    <scope>NUCLEOTIDE SEQUENCE [LARGE SCALE GENOMIC DNA]</scope>
    <source>
        <strain evidence="1 2">Q31a</strain>
    </source>
</reference>
<dbReference type="EMBL" id="CP036298">
    <property type="protein sequence ID" value="QDV26662.1"/>
    <property type="molecule type" value="Genomic_DNA"/>
</dbReference>
<proteinExistence type="predicted"/>
<protein>
    <recommendedName>
        <fullName evidence="3">MarR family protein</fullName>
    </recommendedName>
</protein>
<evidence type="ECO:0000313" key="1">
    <source>
        <dbReference type="EMBL" id="QDV26662.1"/>
    </source>
</evidence>
<evidence type="ECO:0000313" key="2">
    <source>
        <dbReference type="Proteomes" id="UP000318017"/>
    </source>
</evidence>
<name>A0A518GDI6_9BACT</name>
<dbReference type="Proteomes" id="UP000318017">
    <property type="component" value="Chromosome"/>
</dbReference>
<dbReference type="AlphaFoldDB" id="A0A518GDI6"/>
<accession>A0A518GDI6</accession>
<organism evidence="1 2">
    <name type="scientific">Aureliella helgolandensis</name>
    <dbReference type="NCBI Taxonomy" id="2527968"/>
    <lineage>
        <taxon>Bacteria</taxon>
        <taxon>Pseudomonadati</taxon>
        <taxon>Planctomycetota</taxon>
        <taxon>Planctomycetia</taxon>
        <taxon>Pirellulales</taxon>
        <taxon>Pirellulaceae</taxon>
        <taxon>Aureliella</taxon>
    </lineage>
</organism>
<evidence type="ECO:0008006" key="3">
    <source>
        <dbReference type="Google" id="ProtNLM"/>
    </source>
</evidence>
<gene>
    <name evidence="1" type="ORF">Q31a_50380</name>
</gene>
<sequence>MIGRAQLRSNPQPTLFDRGDAARAAQVDALRKSREYHCERRDTAYSAFAAAGRDGLTRHELSQTMQCQQSSICSVVLAMLRDGELVELRSRRRSTAGGSGCILVLSSYEEIARHAG</sequence>